<dbReference type="InterPro" id="IPR026896">
    <property type="entry name" value="CSTF_C"/>
</dbReference>
<dbReference type="GO" id="GO:0005847">
    <property type="term" value="C:mRNA cleavage and polyadenylation specificity factor complex"/>
    <property type="evidence" value="ECO:0007669"/>
    <property type="project" value="TreeGrafter"/>
</dbReference>
<name>A0A504Z6C6_FASGI</name>
<dbReference type="FunFam" id="1.25.40.630:FF:000001">
    <property type="entry name" value="Cleavage stimulation factor subunit 2"/>
    <property type="match status" value="1"/>
</dbReference>
<dbReference type="GO" id="GO:0031124">
    <property type="term" value="P:mRNA 3'-end processing"/>
    <property type="evidence" value="ECO:0007669"/>
    <property type="project" value="InterPro"/>
</dbReference>
<dbReference type="Proteomes" id="UP000316759">
    <property type="component" value="Unassembled WGS sequence"/>
</dbReference>
<evidence type="ECO:0000313" key="7">
    <source>
        <dbReference type="EMBL" id="TPP66237.1"/>
    </source>
</evidence>
<keyword evidence="8" id="KW-1185">Reference proteome</keyword>
<comment type="caution">
    <text evidence="7">The sequence shown here is derived from an EMBL/GenBank/DDBJ whole genome shotgun (WGS) entry which is preliminary data.</text>
</comment>
<evidence type="ECO:0000259" key="6">
    <source>
        <dbReference type="PROSITE" id="PS50102"/>
    </source>
</evidence>
<evidence type="ECO:0000256" key="2">
    <source>
        <dbReference type="ARBA" id="ARBA00022884"/>
    </source>
</evidence>
<dbReference type="Gene3D" id="1.25.40.630">
    <property type="match status" value="1"/>
</dbReference>
<dbReference type="InterPro" id="IPR035979">
    <property type="entry name" value="RBD_domain_sf"/>
</dbReference>
<accession>A0A504Z6C6</accession>
<dbReference type="Gene3D" id="3.30.70.330">
    <property type="match status" value="1"/>
</dbReference>
<evidence type="ECO:0000256" key="5">
    <source>
        <dbReference type="SAM" id="MobiDB-lite"/>
    </source>
</evidence>
<dbReference type="InterPro" id="IPR038192">
    <property type="entry name" value="CSTF_C_sf"/>
</dbReference>
<evidence type="ECO:0000256" key="4">
    <source>
        <dbReference type="PROSITE-ProRule" id="PRU00176"/>
    </source>
</evidence>
<dbReference type="Pfam" id="PF14327">
    <property type="entry name" value="CSTF2_hinge"/>
    <property type="match status" value="1"/>
</dbReference>
<dbReference type="EMBL" id="SUNJ01002121">
    <property type="protein sequence ID" value="TPP66237.1"/>
    <property type="molecule type" value="Genomic_DNA"/>
</dbReference>
<keyword evidence="2 4" id="KW-0694">RNA-binding</keyword>
<dbReference type="AlphaFoldDB" id="A0A504Z6C6"/>
<feature type="region of interest" description="Disordered" evidence="5">
    <location>
        <begin position="289"/>
        <end position="377"/>
    </location>
</feature>
<dbReference type="FunFam" id="1.10.20.70:FF:000001">
    <property type="entry name" value="Cleavage stimulation factor subunit 2"/>
    <property type="match status" value="1"/>
</dbReference>
<feature type="compositionally biased region" description="Low complexity" evidence="5">
    <location>
        <begin position="296"/>
        <end position="305"/>
    </location>
</feature>
<evidence type="ECO:0000313" key="8">
    <source>
        <dbReference type="Proteomes" id="UP000316759"/>
    </source>
</evidence>
<reference evidence="7 8" key="1">
    <citation type="submission" date="2019-04" db="EMBL/GenBank/DDBJ databases">
        <title>Annotation for the trematode Fasciola gigantica.</title>
        <authorList>
            <person name="Choi Y.-J."/>
        </authorList>
    </citation>
    <scope>NUCLEOTIDE SEQUENCE [LARGE SCALE GENOMIC DNA]</scope>
    <source>
        <strain evidence="7">Uganda_cow_1</strain>
    </source>
</reference>
<dbReference type="OrthoDB" id="272703at2759"/>
<protein>
    <submittedName>
        <fullName evidence="7">Cleavage stimulation factor subunit</fullName>
    </submittedName>
</protein>
<dbReference type="InterPro" id="IPR012677">
    <property type="entry name" value="Nucleotide-bd_a/b_plait_sf"/>
</dbReference>
<dbReference type="STRING" id="46835.A0A504Z6C6"/>
<sequence length="442" mass="46820">MAQSNFPVLTKEAAEKTARSIFVGNIPYEATEEKLIELFSKAGPVIGFRLVYDRESGKPKGYGFCEYNNHAIAASALRNLQNIEFNGRPLRIGPAAGEQNSAELALSNPAVGPPLESPYGDPVDPQTAPETISRAVASLPPEQMYELMKQMKLCIQNNPNEARNILLQNPQLAYALLQAQIVMKIVDPKVAIAMLNRSHDQIPPAMPDDREPPVKITMPAPPPTVSSSMPGTATANPSMPPVMMNPNIASGNVHGMPSNSYPPQNAGMMPAGPGGNLPPGPYAVDPHAMNGPPNPNTMMPNFYPGGPMPPGGSGNFQPVPTSGPPPAQSMNYDYPGSSATRPPMPSPQMGFRPNGPGPMQQTPPRPVPPPPPGSQQITPAIAAAAAASMGPNSLLAGQGEQEKVALIMQVLQLSDEQLAMLPDDQRRSIMILKEQLGKTGAI</sequence>
<gene>
    <name evidence="7" type="ORF">FGIG_08933</name>
</gene>
<evidence type="ECO:0000256" key="3">
    <source>
        <dbReference type="ARBA" id="ARBA00023242"/>
    </source>
</evidence>
<evidence type="ECO:0000256" key="1">
    <source>
        <dbReference type="ARBA" id="ARBA00004123"/>
    </source>
</evidence>
<proteinExistence type="predicted"/>
<dbReference type="InterPro" id="IPR025742">
    <property type="entry name" value="CSTF2_hinge"/>
</dbReference>
<dbReference type="InterPro" id="IPR000504">
    <property type="entry name" value="RRM_dom"/>
</dbReference>
<dbReference type="Gene3D" id="1.10.20.70">
    <property type="entry name" value="Transcription termination and cleavage factor, C-terminal domain"/>
    <property type="match status" value="1"/>
</dbReference>
<dbReference type="Pfam" id="PF14304">
    <property type="entry name" value="CSTF_C"/>
    <property type="match status" value="1"/>
</dbReference>
<feature type="compositionally biased region" description="Pro residues" evidence="5">
    <location>
        <begin position="361"/>
        <end position="373"/>
    </location>
</feature>
<dbReference type="SUPFAM" id="SSF54928">
    <property type="entry name" value="RNA-binding domain, RBD"/>
    <property type="match status" value="1"/>
</dbReference>
<dbReference type="Pfam" id="PF00076">
    <property type="entry name" value="RRM_1"/>
    <property type="match status" value="1"/>
</dbReference>
<feature type="domain" description="RRM" evidence="6">
    <location>
        <begin position="19"/>
        <end position="97"/>
    </location>
</feature>
<dbReference type="CDD" id="cd12398">
    <property type="entry name" value="RRM_CSTF2_RNA15_like"/>
    <property type="match status" value="1"/>
</dbReference>
<comment type="subcellular location">
    <subcellularLocation>
        <location evidence="1">Nucleus</location>
    </subcellularLocation>
</comment>
<keyword evidence="3" id="KW-0539">Nucleus</keyword>
<dbReference type="SMART" id="SM00360">
    <property type="entry name" value="RRM"/>
    <property type="match status" value="1"/>
</dbReference>
<organism evidence="7 8">
    <name type="scientific">Fasciola gigantica</name>
    <name type="common">Giant liver fluke</name>
    <dbReference type="NCBI Taxonomy" id="46835"/>
    <lineage>
        <taxon>Eukaryota</taxon>
        <taxon>Metazoa</taxon>
        <taxon>Spiralia</taxon>
        <taxon>Lophotrochozoa</taxon>
        <taxon>Platyhelminthes</taxon>
        <taxon>Trematoda</taxon>
        <taxon>Digenea</taxon>
        <taxon>Plagiorchiida</taxon>
        <taxon>Echinostomata</taxon>
        <taxon>Echinostomatoidea</taxon>
        <taxon>Fasciolidae</taxon>
        <taxon>Fasciola</taxon>
    </lineage>
</organism>
<dbReference type="PANTHER" id="PTHR45735:SF2">
    <property type="entry name" value="CLEAVAGE STIMULATION FACTOR SUBUNIT 2"/>
    <property type="match status" value="1"/>
</dbReference>
<dbReference type="PANTHER" id="PTHR45735">
    <property type="entry name" value="CLEAVAGE STIMULATION FACTOR SUBUNIT 2"/>
    <property type="match status" value="1"/>
</dbReference>
<dbReference type="PROSITE" id="PS50102">
    <property type="entry name" value="RRM"/>
    <property type="match status" value="1"/>
</dbReference>
<dbReference type="GO" id="GO:0003729">
    <property type="term" value="F:mRNA binding"/>
    <property type="evidence" value="ECO:0007669"/>
    <property type="project" value="TreeGrafter"/>
</dbReference>